<dbReference type="EMBL" id="CP043451">
    <property type="protein sequence ID" value="QEM07886.1"/>
    <property type="molecule type" value="Genomic_DNA"/>
</dbReference>
<evidence type="ECO:0000259" key="3">
    <source>
        <dbReference type="Pfam" id="PF19556"/>
    </source>
</evidence>
<evidence type="ECO:0000313" key="7">
    <source>
        <dbReference type="Proteomes" id="UP000663940"/>
    </source>
</evidence>
<reference evidence="4 6" key="1">
    <citation type="submission" date="2019-08" db="EMBL/GenBank/DDBJ databases">
        <title>Comparative genome analysis confer to the adaptation heavy metal polluted environment.</title>
        <authorList>
            <person name="Li Y."/>
        </authorList>
    </citation>
    <scope>NUCLEOTIDE SEQUENCE [LARGE SCALE GENOMIC DNA]</scope>
    <source>
        <strain evidence="4 6">P2</strain>
    </source>
</reference>
<keyword evidence="7" id="KW-1185">Reference proteome</keyword>
<feature type="compositionally biased region" description="Basic and acidic residues" evidence="2">
    <location>
        <begin position="120"/>
        <end position="129"/>
    </location>
</feature>
<feature type="coiled-coil region" evidence="1">
    <location>
        <begin position="159"/>
        <end position="186"/>
    </location>
</feature>
<dbReference type="AlphaFoldDB" id="A0AAE6JLJ1"/>
<dbReference type="Proteomes" id="UP000250557">
    <property type="component" value="Chromosome"/>
</dbReference>
<name>A0AAE6JLJ1_9SPHI</name>
<feature type="domain" description="ParB-related ThiF-related cassette protein E" evidence="3">
    <location>
        <begin position="1"/>
        <end position="183"/>
    </location>
</feature>
<dbReference type="InterPro" id="IPR022273">
    <property type="entry name" value="PRTRC_protein-E"/>
</dbReference>
<gene>
    <name evidence="4" type="ORF">DIU31_031905</name>
    <name evidence="5" type="ORF">J3L21_29110</name>
</gene>
<protein>
    <recommendedName>
        <fullName evidence="3">ParB-related ThiF-related cassette protein E domain-containing protein</fullName>
    </recommendedName>
</protein>
<evidence type="ECO:0000313" key="5">
    <source>
        <dbReference type="EMBL" id="QTE49544.1"/>
    </source>
</evidence>
<organism evidence="4 6">
    <name type="scientific">Mucilaginibacter rubeus</name>
    <dbReference type="NCBI Taxonomy" id="2027860"/>
    <lineage>
        <taxon>Bacteria</taxon>
        <taxon>Pseudomonadati</taxon>
        <taxon>Bacteroidota</taxon>
        <taxon>Sphingobacteriia</taxon>
        <taxon>Sphingobacteriales</taxon>
        <taxon>Sphingobacteriaceae</taxon>
        <taxon>Mucilaginibacter</taxon>
    </lineage>
</organism>
<evidence type="ECO:0000313" key="6">
    <source>
        <dbReference type="Proteomes" id="UP000250557"/>
    </source>
</evidence>
<keyword evidence="1" id="KW-0175">Coiled coil</keyword>
<reference evidence="5 7" key="2">
    <citation type="submission" date="2021-03" db="EMBL/GenBank/DDBJ databases">
        <title>Mucilaginibacter strains isolated from gold and copper mining confer multi heavy-metal resistance.</title>
        <authorList>
            <person name="Li Y."/>
        </authorList>
    </citation>
    <scope>NUCLEOTIDE SEQUENCE [LARGE SCALE GENOMIC DNA]</scope>
    <source>
        <strain evidence="5 7">P2-4</strain>
    </source>
</reference>
<sequence length="193" mass="21433">MKTNFFENIAGLNAPGMWTIGIQNDENGNFTVSALYAPFKSNEPATKMITPLIHRGTASDMDEGFFEATLTQVDSLKGLYSNIKAVNASVDAAKKKIGQGNKPQPAKPKAEGSADQIEVGEPKVSAEEKRKTYTDTIRKVVELNDLCKYEDALNILPSVEDYPEKKEELEKRRADLERKKTQYAQALTLFNEA</sequence>
<evidence type="ECO:0000313" key="4">
    <source>
        <dbReference type="EMBL" id="QEM07886.1"/>
    </source>
</evidence>
<evidence type="ECO:0000256" key="1">
    <source>
        <dbReference type="SAM" id="Coils"/>
    </source>
</evidence>
<accession>A0AAE6JLJ1</accession>
<dbReference type="Pfam" id="PF19556">
    <property type="entry name" value="PRTRC_E"/>
    <property type="match status" value="1"/>
</dbReference>
<proteinExistence type="predicted"/>
<dbReference type="EMBL" id="CP071880">
    <property type="protein sequence ID" value="QTE49544.1"/>
    <property type="molecule type" value="Genomic_DNA"/>
</dbReference>
<feature type="region of interest" description="Disordered" evidence="2">
    <location>
        <begin position="96"/>
        <end position="129"/>
    </location>
</feature>
<evidence type="ECO:0000256" key="2">
    <source>
        <dbReference type="SAM" id="MobiDB-lite"/>
    </source>
</evidence>
<dbReference type="RefSeq" id="WP_112653864.1">
    <property type="nucleotide sequence ID" value="NZ_CP043451.1"/>
</dbReference>
<dbReference type="Proteomes" id="UP000663940">
    <property type="component" value="Chromosome"/>
</dbReference>